<feature type="domain" description="N-acetyltransferase" evidence="1">
    <location>
        <begin position="13"/>
        <end position="165"/>
    </location>
</feature>
<reference evidence="2 3" key="1">
    <citation type="submission" date="2021-06" db="EMBL/GenBank/DDBJ databases">
        <authorList>
            <person name="Pan X."/>
        </authorList>
    </citation>
    <scope>NUCLEOTIDE SEQUENCE [LARGE SCALE GENOMIC DNA]</scope>
    <source>
        <strain evidence="2 3">4503</strain>
    </source>
</reference>
<dbReference type="EMBL" id="JAHLEM010000043">
    <property type="protein sequence ID" value="MBU3863575.1"/>
    <property type="molecule type" value="Genomic_DNA"/>
</dbReference>
<proteinExistence type="predicted"/>
<evidence type="ECO:0000313" key="3">
    <source>
        <dbReference type="Proteomes" id="UP000720508"/>
    </source>
</evidence>
<accession>A0ABS6C9K4</accession>
<dbReference type="PROSITE" id="PS51186">
    <property type="entry name" value="GNAT"/>
    <property type="match status" value="1"/>
</dbReference>
<dbReference type="RefSeq" id="WP_216340622.1">
    <property type="nucleotide sequence ID" value="NZ_JAHLEM010000043.1"/>
</dbReference>
<protein>
    <submittedName>
        <fullName evidence="2">GNAT family N-acetyltransferase</fullName>
    </submittedName>
</protein>
<dbReference type="PANTHER" id="PTHR43415">
    <property type="entry name" value="SPERMIDINE N(1)-ACETYLTRANSFERASE"/>
    <property type="match status" value="1"/>
</dbReference>
<organism evidence="2 3">
    <name type="scientific">Streptomyces niphimycinicus</name>
    <dbReference type="NCBI Taxonomy" id="2842201"/>
    <lineage>
        <taxon>Bacteria</taxon>
        <taxon>Bacillati</taxon>
        <taxon>Actinomycetota</taxon>
        <taxon>Actinomycetes</taxon>
        <taxon>Kitasatosporales</taxon>
        <taxon>Streptomycetaceae</taxon>
        <taxon>Streptomyces</taxon>
    </lineage>
</organism>
<comment type="caution">
    <text evidence="2">The sequence shown here is derived from an EMBL/GenBank/DDBJ whole genome shotgun (WGS) entry which is preliminary data.</text>
</comment>
<dbReference type="Proteomes" id="UP000720508">
    <property type="component" value="Unassembled WGS sequence"/>
</dbReference>
<gene>
    <name evidence="2" type="ORF">KN815_05570</name>
</gene>
<dbReference type="PANTHER" id="PTHR43415:SF3">
    <property type="entry name" value="GNAT-FAMILY ACETYLTRANSFERASE"/>
    <property type="match status" value="1"/>
</dbReference>
<evidence type="ECO:0000259" key="1">
    <source>
        <dbReference type="PROSITE" id="PS51186"/>
    </source>
</evidence>
<evidence type="ECO:0000313" key="2">
    <source>
        <dbReference type="EMBL" id="MBU3863575.1"/>
    </source>
</evidence>
<dbReference type="InterPro" id="IPR000182">
    <property type="entry name" value="GNAT_dom"/>
</dbReference>
<keyword evidence="3" id="KW-1185">Reference proteome</keyword>
<dbReference type="Pfam" id="PF13302">
    <property type="entry name" value="Acetyltransf_3"/>
    <property type="match status" value="1"/>
</dbReference>
<name>A0ABS6C9K4_9ACTN</name>
<sequence length="188" mass="20842">MSDPHILLNGDRLALGMPRQDMLPEYHQWESDTRTLLGYGAQFPQAWESRVSGWERQRGNQSLQQFEVLRTADKEAIGLTTLHVNGVLHTAEFVIVLAPSERGKGYAAEAARLTLDWAFHIGALRMVWLKVLEPNQAGVSAYEKAGFRQSGRLRQSGYWLGRPVDEILMDALPNDFPGPSAVTAAVGG</sequence>